<sequence length="337" mass="37787">MQHLVLFTSKDRDTLLKARKGESKFGEHVQLLANLTNIYDDIVNLDVDYVIFGISEDIGVYANHGKTGTYKAWEATIKVLLNIQNNSTTKGKRVLILGHLDYIKARDIVEQVPTKKTVSKARRLVEDIDKDVTYVVSSIIKAGKTPIIIGGGHNNAYGNIKGTALALNSKVNVINFDAHTDFRAEEGRHSGNGFSYAFAEGFLKNYFVFGLHENYTSDKLFKTIKKLKSIKYITYEALEVRNQLDFYTEMEKAQNHISDRHYGIEMDCDAIANIPSSAMSPSGFSVKQARAFVHYFGKHDNASYLHICEASPTKKTAAKVGKLITYLITDFIRTGIK</sequence>
<name>A0A842IWS1_9FLAO</name>
<keyword evidence="1" id="KW-0479">Metal-binding</keyword>
<dbReference type="PANTHER" id="PTHR11358">
    <property type="entry name" value="ARGINASE/AGMATINASE"/>
    <property type="match status" value="1"/>
</dbReference>
<proteinExistence type="inferred from homology"/>
<keyword evidence="7" id="KW-1185">Reference proteome</keyword>
<evidence type="ECO:0000256" key="5">
    <source>
        <dbReference type="PROSITE-ProRule" id="PRU00742"/>
    </source>
</evidence>
<gene>
    <name evidence="6" type="ORF">H7F21_09045</name>
</gene>
<dbReference type="InterPro" id="IPR006035">
    <property type="entry name" value="Ureohydrolase"/>
</dbReference>
<dbReference type="EMBL" id="JACLCP010000002">
    <property type="protein sequence ID" value="MBC2845238.1"/>
    <property type="molecule type" value="Genomic_DNA"/>
</dbReference>
<dbReference type="CDD" id="cd09988">
    <property type="entry name" value="Formimidoylglutamase"/>
    <property type="match status" value="1"/>
</dbReference>
<organism evidence="6 7">
    <name type="scientific">Winogradskyella flava</name>
    <dbReference type="NCBI Taxonomy" id="1884876"/>
    <lineage>
        <taxon>Bacteria</taxon>
        <taxon>Pseudomonadati</taxon>
        <taxon>Bacteroidota</taxon>
        <taxon>Flavobacteriia</taxon>
        <taxon>Flavobacteriales</taxon>
        <taxon>Flavobacteriaceae</taxon>
        <taxon>Winogradskyella</taxon>
    </lineage>
</organism>
<dbReference type="Gene3D" id="3.40.800.10">
    <property type="entry name" value="Ureohydrolase domain"/>
    <property type="match status" value="1"/>
</dbReference>
<keyword evidence="2" id="KW-0378">Hydrolase</keyword>
<dbReference type="Proteomes" id="UP000533900">
    <property type="component" value="Unassembled WGS sequence"/>
</dbReference>
<dbReference type="GO" id="GO:0033389">
    <property type="term" value="P:putrescine biosynthetic process from arginine, via agmatine"/>
    <property type="evidence" value="ECO:0007669"/>
    <property type="project" value="TreeGrafter"/>
</dbReference>
<dbReference type="GO" id="GO:0046872">
    <property type="term" value="F:metal ion binding"/>
    <property type="evidence" value="ECO:0007669"/>
    <property type="project" value="UniProtKB-KW"/>
</dbReference>
<keyword evidence="3" id="KW-0369">Histidine metabolism</keyword>
<evidence type="ECO:0000313" key="6">
    <source>
        <dbReference type="EMBL" id="MBC2845238.1"/>
    </source>
</evidence>
<reference evidence="6" key="1">
    <citation type="submission" date="2020-08" db="EMBL/GenBank/DDBJ databases">
        <title>Winogradskyella ouciana sp. nov., isolated from the hadal seawater of the Mariana Trench.</title>
        <authorList>
            <person name="He X."/>
        </authorList>
    </citation>
    <scope>NUCLEOTIDE SEQUENCE [LARGE SCALE GENOMIC DNA]</scope>
    <source>
        <strain evidence="6">KCTC 52348</strain>
    </source>
</reference>
<evidence type="ECO:0000256" key="3">
    <source>
        <dbReference type="ARBA" id="ARBA00022808"/>
    </source>
</evidence>
<dbReference type="PANTHER" id="PTHR11358:SF35">
    <property type="entry name" value="FORMIMIDOYLGLUTAMASE"/>
    <property type="match status" value="1"/>
</dbReference>
<dbReference type="SUPFAM" id="SSF52768">
    <property type="entry name" value="Arginase/deacetylase"/>
    <property type="match status" value="1"/>
</dbReference>
<dbReference type="InterPro" id="IPR023696">
    <property type="entry name" value="Ureohydrolase_dom_sf"/>
</dbReference>
<dbReference type="GO" id="GO:0008783">
    <property type="term" value="F:agmatinase activity"/>
    <property type="evidence" value="ECO:0007669"/>
    <property type="project" value="TreeGrafter"/>
</dbReference>
<comment type="caution">
    <text evidence="6">The sequence shown here is derived from an EMBL/GenBank/DDBJ whole genome shotgun (WGS) entry which is preliminary data.</text>
</comment>
<evidence type="ECO:0000256" key="4">
    <source>
        <dbReference type="ARBA" id="ARBA00023211"/>
    </source>
</evidence>
<evidence type="ECO:0000313" key="7">
    <source>
        <dbReference type="Proteomes" id="UP000533900"/>
    </source>
</evidence>
<accession>A0A842IWS1</accession>
<dbReference type="PROSITE" id="PS51409">
    <property type="entry name" value="ARGINASE_2"/>
    <property type="match status" value="1"/>
</dbReference>
<evidence type="ECO:0000256" key="2">
    <source>
        <dbReference type="ARBA" id="ARBA00022801"/>
    </source>
</evidence>
<dbReference type="GO" id="GO:0006547">
    <property type="term" value="P:L-histidine metabolic process"/>
    <property type="evidence" value="ECO:0007669"/>
    <property type="project" value="UniProtKB-KW"/>
</dbReference>
<evidence type="ECO:0000256" key="1">
    <source>
        <dbReference type="ARBA" id="ARBA00022723"/>
    </source>
</evidence>
<comment type="similarity">
    <text evidence="5">Belongs to the arginase family.</text>
</comment>
<protein>
    <submittedName>
        <fullName evidence="6">Formimidoylglutamase</fullName>
    </submittedName>
</protein>
<dbReference type="Pfam" id="PF00491">
    <property type="entry name" value="Arginase"/>
    <property type="match status" value="1"/>
</dbReference>
<dbReference type="AlphaFoldDB" id="A0A842IWS1"/>
<dbReference type="RefSeq" id="WP_185788948.1">
    <property type="nucleotide sequence ID" value="NZ_JACLCP010000002.1"/>
</dbReference>
<keyword evidence="4" id="KW-0464">Manganese</keyword>